<reference evidence="1 2" key="1">
    <citation type="journal article" date="2016" name="Nat. Commun.">
        <title>Thousands of microbial genomes shed light on interconnected biogeochemical processes in an aquifer system.</title>
        <authorList>
            <person name="Anantharaman K."/>
            <person name="Brown C.T."/>
            <person name="Hug L.A."/>
            <person name="Sharon I."/>
            <person name="Castelle C.J."/>
            <person name="Probst A.J."/>
            <person name="Thomas B.C."/>
            <person name="Singh A."/>
            <person name="Wilkins M.J."/>
            <person name="Karaoz U."/>
            <person name="Brodie E.L."/>
            <person name="Williams K.H."/>
            <person name="Hubbard S.S."/>
            <person name="Banfield J.F."/>
        </authorList>
    </citation>
    <scope>NUCLEOTIDE SEQUENCE [LARGE SCALE GENOMIC DNA]</scope>
</reference>
<dbReference type="AlphaFoldDB" id="A0A1F5KG36"/>
<proteinExistence type="predicted"/>
<name>A0A1F5KG36_9BACT</name>
<sequence>MKQFKKKKPHFEFLHKKWTARRNGVVEGVLDKHLRHVALGGLGGLVLFGTPGLNHHQPIQITNAGNQTNIEMAMSKNALLAAELVDKMPTDTRKLTEAEDTKIIQLIAKDLGIKVKSEIDNKRLNRTFGLIGGEQHLYRYPGDAVFEHAKDASDWAMYGGAGIAPGLGAWGYFASSKGAFTPEVEQRERYYIAVQTFLSPGFSERVAEYRDFYKYRKMLVVNPKTGQAVVADIADAGPSEYTGKHLGGSPEVMQELGLATGPRKGAVLYYFLDDSSKDIPLGPVHINEELAQKI</sequence>
<organism evidence="1 2">
    <name type="scientific">Candidatus Daviesbacteria bacterium RIFCSPHIGHO2_02_FULL_43_12</name>
    <dbReference type="NCBI Taxonomy" id="1797776"/>
    <lineage>
        <taxon>Bacteria</taxon>
        <taxon>Candidatus Daviesiibacteriota</taxon>
    </lineage>
</organism>
<protein>
    <submittedName>
        <fullName evidence="1">Uncharacterized protein</fullName>
    </submittedName>
</protein>
<evidence type="ECO:0000313" key="2">
    <source>
        <dbReference type="Proteomes" id="UP000177328"/>
    </source>
</evidence>
<accession>A0A1F5KG36</accession>
<comment type="caution">
    <text evidence="1">The sequence shown here is derived from an EMBL/GenBank/DDBJ whole genome shotgun (WGS) entry which is preliminary data.</text>
</comment>
<dbReference type="Proteomes" id="UP000177328">
    <property type="component" value="Unassembled WGS sequence"/>
</dbReference>
<evidence type="ECO:0000313" key="1">
    <source>
        <dbReference type="EMBL" id="OGE39906.1"/>
    </source>
</evidence>
<dbReference type="EMBL" id="MFDD01000014">
    <property type="protein sequence ID" value="OGE39906.1"/>
    <property type="molecule type" value="Genomic_DNA"/>
</dbReference>
<gene>
    <name evidence="1" type="ORF">A3D25_03800</name>
</gene>